<dbReference type="GO" id="GO:0003729">
    <property type="term" value="F:mRNA binding"/>
    <property type="evidence" value="ECO:0007669"/>
    <property type="project" value="TreeGrafter"/>
</dbReference>
<dbReference type="GO" id="GO:0005737">
    <property type="term" value="C:cytoplasm"/>
    <property type="evidence" value="ECO:0007669"/>
    <property type="project" value="UniProtKB-ARBA"/>
</dbReference>
<feature type="domain" description="S1 motif" evidence="5">
    <location>
        <begin position="268"/>
        <end position="336"/>
    </location>
</feature>
<dbReference type="PANTHER" id="PTHR10724">
    <property type="entry name" value="30S RIBOSOMAL PROTEIN S1"/>
    <property type="match status" value="1"/>
</dbReference>
<accession>A0A7S1TIC8</accession>
<evidence type="ECO:0000256" key="4">
    <source>
        <dbReference type="ARBA" id="ARBA00025453"/>
    </source>
</evidence>
<dbReference type="InterPro" id="IPR012340">
    <property type="entry name" value="NA-bd_OB-fold"/>
</dbReference>
<dbReference type="InterPro" id="IPR035104">
    <property type="entry name" value="Ribosomal_protein_S1-like"/>
</dbReference>
<proteinExistence type="inferred from homology"/>
<dbReference type="FunFam" id="2.40.50.140:FF:000051">
    <property type="entry name" value="RNA-binding transcriptional accessory protein"/>
    <property type="match status" value="1"/>
</dbReference>
<evidence type="ECO:0000256" key="3">
    <source>
        <dbReference type="ARBA" id="ARBA00023274"/>
    </source>
</evidence>
<evidence type="ECO:0000313" key="6">
    <source>
        <dbReference type="EMBL" id="CAD9237345.1"/>
    </source>
</evidence>
<dbReference type="GO" id="GO:0005840">
    <property type="term" value="C:ribosome"/>
    <property type="evidence" value="ECO:0007669"/>
    <property type="project" value="UniProtKB-KW"/>
</dbReference>
<feature type="domain" description="S1 motif" evidence="5">
    <location>
        <begin position="190"/>
        <end position="254"/>
    </location>
</feature>
<evidence type="ECO:0000256" key="1">
    <source>
        <dbReference type="ARBA" id="ARBA00006767"/>
    </source>
</evidence>
<dbReference type="GO" id="GO:0003735">
    <property type="term" value="F:structural constituent of ribosome"/>
    <property type="evidence" value="ECO:0007669"/>
    <property type="project" value="TreeGrafter"/>
</dbReference>
<feature type="domain" description="S1 motif" evidence="5">
    <location>
        <begin position="103"/>
        <end position="172"/>
    </location>
</feature>
<sequence>MAMFGFVGCSCLSWSGCGVNDRVGVMRRGRGVKMVLAAETAESTKRKEGLSAAVLAAGGAGMTKFDKMRLKFGFAKGKVEDSGFSYDDFEQEMGKYERSFVIDDVCSGKVYAVEQTGALVDIGAKASAFLPLSEMAIHPPDAIEDLLQVGDERDFQIISSEDKNGQLTISCKRLEFARAWERLAQMQSEDVTVRATITSVNRGGAMVEVENLRGFVPGSHMSSTANAEEKIGSEIRLKFLEVDQEKGRVVMSERRALVEQQMTDLAPGVVMEGTVKSIKPYGAFVDVGGMSGLLHISQISHDHVDNIEKSLIIGMSIKCMIINQDKEKGRISLSTKTLEPEPGDMLKNPQLVYEKAEEMAERYHKKREEEKKAAADVAEDIVASLDMASLEDLAIGSPTSSTEDDVFLQ</sequence>
<dbReference type="Pfam" id="PF00575">
    <property type="entry name" value="S1"/>
    <property type="match status" value="3"/>
</dbReference>
<comment type="similarity">
    <text evidence="1">Belongs to the bacterial ribosomal protein bS1 family.</text>
</comment>
<keyword evidence="3" id="KW-0687">Ribonucleoprotein</keyword>
<dbReference type="CDD" id="cd05687">
    <property type="entry name" value="S1_RPS1_repeat_ec1_hs1"/>
    <property type="match status" value="1"/>
</dbReference>
<dbReference type="GO" id="GO:0006412">
    <property type="term" value="P:translation"/>
    <property type="evidence" value="ECO:0007669"/>
    <property type="project" value="TreeGrafter"/>
</dbReference>
<dbReference type="PROSITE" id="PS50126">
    <property type="entry name" value="S1"/>
    <property type="match status" value="3"/>
</dbReference>
<dbReference type="GO" id="GO:1990904">
    <property type="term" value="C:ribonucleoprotein complex"/>
    <property type="evidence" value="ECO:0007669"/>
    <property type="project" value="UniProtKB-KW"/>
</dbReference>
<dbReference type="InterPro" id="IPR050437">
    <property type="entry name" value="Ribos_protein_bS1-like"/>
</dbReference>
<dbReference type="EMBL" id="HBGH01017060">
    <property type="protein sequence ID" value="CAD9237345.1"/>
    <property type="molecule type" value="Transcribed_RNA"/>
</dbReference>
<reference evidence="6" key="1">
    <citation type="submission" date="2021-01" db="EMBL/GenBank/DDBJ databases">
        <authorList>
            <person name="Corre E."/>
            <person name="Pelletier E."/>
            <person name="Niang G."/>
            <person name="Scheremetjew M."/>
            <person name="Finn R."/>
            <person name="Kale V."/>
            <person name="Holt S."/>
            <person name="Cochrane G."/>
            <person name="Meng A."/>
            <person name="Brown T."/>
            <person name="Cohen L."/>
        </authorList>
    </citation>
    <scope>NUCLEOTIDE SEQUENCE</scope>
    <source>
        <strain evidence="6">SAG 36.94</strain>
    </source>
</reference>
<keyword evidence="2" id="KW-0689">Ribosomal protein</keyword>
<evidence type="ECO:0000256" key="2">
    <source>
        <dbReference type="ARBA" id="ARBA00022980"/>
    </source>
</evidence>
<dbReference type="SMART" id="SM00316">
    <property type="entry name" value="S1"/>
    <property type="match status" value="3"/>
</dbReference>
<dbReference type="InterPro" id="IPR003029">
    <property type="entry name" value="S1_domain"/>
</dbReference>
<comment type="function">
    <text evidence="4">Associates with the EF-Tu.GDP complex and induces the exchange of GDP to GTP. It remains bound to the aminoacyl-tRNA.EF-Tu.GTP complex up to the GTP hydrolysis stage on the ribosome.</text>
</comment>
<organism evidence="6">
    <name type="scientific">Compsopogon caeruleus</name>
    <dbReference type="NCBI Taxonomy" id="31354"/>
    <lineage>
        <taxon>Eukaryota</taxon>
        <taxon>Rhodophyta</taxon>
        <taxon>Compsopogonophyceae</taxon>
        <taxon>Compsopogonales</taxon>
        <taxon>Compsopogonaceae</taxon>
        <taxon>Compsopogon</taxon>
    </lineage>
</organism>
<dbReference type="SUPFAM" id="SSF50249">
    <property type="entry name" value="Nucleic acid-binding proteins"/>
    <property type="match status" value="3"/>
</dbReference>
<evidence type="ECO:0000259" key="5">
    <source>
        <dbReference type="PROSITE" id="PS50126"/>
    </source>
</evidence>
<name>A0A7S1TIC8_9RHOD</name>
<dbReference type="PRINTS" id="PR00681">
    <property type="entry name" value="RIBOSOMALS1"/>
</dbReference>
<dbReference type="Gene3D" id="2.40.50.140">
    <property type="entry name" value="Nucleic acid-binding proteins"/>
    <property type="match status" value="3"/>
</dbReference>
<dbReference type="CDD" id="cd04465">
    <property type="entry name" value="S1_RPS1_repeat_ec2_hs2"/>
    <property type="match status" value="1"/>
</dbReference>
<gene>
    <name evidence="6" type="ORF">CCAE0312_LOCUS9444</name>
</gene>
<dbReference type="AlphaFoldDB" id="A0A7S1TIC8"/>
<protein>
    <recommendedName>
        <fullName evidence="5">S1 motif domain-containing protein</fullName>
    </recommendedName>
</protein>
<dbReference type="PANTHER" id="PTHR10724:SF7">
    <property type="entry name" value="SMALL RIBOSOMAL SUBUNIT PROTEIN BS1C"/>
    <property type="match status" value="1"/>
</dbReference>